<dbReference type="PANTHER" id="PTHR13222:SF1">
    <property type="entry name" value="RB1-INDUCIBLE COILED-COIL PROTEIN 1"/>
    <property type="match status" value="1"/>
</dbReference>
<evidence type="ECO:0000256" key="1">
    <source>
        <dbReference type="ARBA" id="ARBA00022448"/>
    </source>
</evidence>
<sequence length="1241" mass="139587">MSSSTPDRLIHGGKLLVHIAENGHTFELDCDETTLVEAVMRFIESESRVSFSDQVVLCLGMKLEPQRPLSAYKLPSDDREVFIFNKGRLQPNSPPPPPEQVDVLDIADPLSPSSSHNPHSLDDASDPALKALPSYERQFRYHYSRGHVIYSRSQVKYENSERLLREQKVQERALEVAKGNLDQYYKMLSQNYTDFMKRYSLQNRIHSDLQVNFGRDIEKLRSIKLPPALQTATRQCLLDFVKEENLRKSAENCSNSHKQFENKVSQFKQMFGEVKRKVEELFASRTSFLTRDLEFMIKEHQQYINDQKSILQSLSKDVNTVKKLVDECLSCQLSSSLRPHDAVSALGPMYDVHDKNHLPRMQACDRAISKLQDFCRDKKNEMNIFVHSYMQKITCLTYFIKDVKLQFPVFREAMVRQDDLFMDLKLVRGIGPAYRACLAEVVRRKASMKLYMGMAGQLAEKLAMKREVEVRRREEFLKAYGSYIPRDVVASMGLYDTPNQCDVNIAPFDTGLLDIDISDLDRYAPEYLAGLPLKGDKRGSLKGSFPLSNDSSHSSEVEEYAVDTLEKYDSEELPEGSELVEIAGTNKMEVENAKLKAELASAIALICSLSPEVDYDSLDDNKLDGILKNAAEKTAEALHLKDEYGKHLKAMLRTKHMQCVSYEKRIQELEQRLSDEYLQRQKLLGDKVDDCKQGILGGEPHITCISTSEPMDEVSCISNSLNAKLGLFTGQTGKSLEGVDENMMDSSGVQNPQLDSSMREPHREELLGDKDGKNKMVGQLGMSFTNSSTAESMPEPLNVLPSDTPAEQGLDSKVSSDLLLELQSALADKSDQLTETEIKLKDTVEEVDLLRKELEASQKLLDESQSSRVGSPELGPQYSLPKQISRMAKREPGFGLPPPRELRPPRERESHSGCEPLSLPTTCRGQLRSWLHPFHRVKPPPPPRIGGGAQTSPLLPWQGGCVRGAHIGVALSREEAQTHLCAADRRASEYSALRASALKMRGLFERLRSCVHAPGGVAAFADSLQTLAQSLANSLNDNEDDDTADFRKCIRVLADKVNLLSRQREELLAKYPKVEAANEQLRKELDEKKEVVKTLYTKHQLEKQANKEKISFGRLEVPEIAAFVLNPAGHYQAISRNCSNYYLSAESVALFADHLPSRPNYIVGQIVHIERQTVKPMPPIPTRMEHGRADQMDYLTPDIGTDRLTLNSGSTLNPYGVPIGCEYFVVTVAMLPDTNIHSPPS</sequence>
<dbReference type="InterPro" id="IPR029071">
    <property type="entry name" value="Ubiquitin-like_domsf"/>
</dbReference>
<evidence type="ECO:0000313" key="10">
    <source>
        <dbReference type="Proteomes" id="UP000516437"/>
    </source>
</evidence>
<keyword evidence="1" id="KW-0813">Transport</keyword>
<dbReference type="Pfam" id="PF04108">
    <property type="entry name" value="ATG17_like"/>
    <property type="match status" value="1"/>
</dbReference>
<evidence type="ECO:0000259" key="8">
    <source>
        <dbReference type="Pfam" id="PF10377"/>
    </source>
</evidence>
<protein>
    <submittedName>
        <fullName evidence="9">Autophagy-related protein 11</fullName>
    </submittedName>
</protein>
<dbReference type="InterPro" id="IPR045326">
    <property type="entry name" value="ATG17-like_dom"/>
</dbReference>
<evidence type="ECO:0000256" key="3">
    <source>
        <dbReference type="ARBA" id="ARBA00023006"/>
    </source>
</evidence>
<name>A0A6A1VJJ7_9ROSI</name>
<dbReference type="GO" id="GO:0019901">
    <property type="term" value="F:protein kinase binding"/>
    <property type="evidence" value="ECO:0007669"/>
    <property type="project" value="TreeGrafter"/>
</dbReference>
<comment type="caution">
    <text evidence="9">The sequence shown here is derived from an EMBL/GenBank/DDBJ whole genome shotgun (WGS) entry which is preliminary data.</text>
</comment>
<dbReference type="PANTHER" id="PTHR13222">
    <property type="entry name" value="RB1-INDUCIBLE COILED-COIL"/>
    <property type="match status" value="1"/>
</dbReference>
<keyword evidence="3" id="KW-0072">Autophagy</keyword>
<feature type="domain" description="Autophagy-related protein 11 C-terminal" evidence="8">
    <location>
        <begin position="1079"/>
        <end position="1230"/>
    </location>
</feature>
<evidence type="ECO:0000313" key="9">
    <source>
        <dbReference type="EMBL" id="KAB1212006.1"/>
    </source>
</evidence>
<dbReference type="GO" id="GO:0034727">
    <property type="term" value="P:piecemeal microautophagy of the nucleus"/>
    <property type="evidence" value="ECO:0007669"/>
    <property type="project" value="TreeGrafter"/>
</dbReference>
<keyword evidence="2" id="KW-0653">Protein transport</keyword>
<dbReference type="InterPro" id="IPR019460">
    <property type="entry name" value="Atg11_C"/>
</dbReference>
<feature type="region of interest" description="Disordered" evidence="6">
    <location>
        <begin position="86"/>
        <end position="127"/>
    </location>
</feature>
<proteinExistence type="predicted"/>
<dbReference type="EMBL" id="RXIC02000023">
    <property type="protein sequence ID" value="KAB1212006.1"/>
    <property type="molecule type" value="Genomic_DNA"/>
</dbReference>
<feature type="coiled-coil region" evidence="5">
    <location>
        <begin position="652"/>
        <end position="686"/>
    </location>
</feature>
<dbReference type="GO" id="GO:0000422">
    <property type="term" value="P:autophagy of mitochondrion"/>
    <property type="evidence" value="ECO:0007669"/>
    <property type="project" value="TreeGrafter"/>
</dbReference>
<accession>A0A6A1VJJ7</accession>
<reference evidence="9 10" key="1">
    <citation type="journal article" date="2019" name="Plant Biotechnol. J.">
        <title>The red bayberry genome and genetic basis of sex determination.</title>
        <authorList>
            <person name="Jia H.M."/>
            <person name="Jia H.J."/>
            <person name="Cai Q.L."/>
            <person name="Wang Y."/>
            <person name="Zhao H.B."/>
            <person name="Yang W.F."/>
            <person name="Wang G.Y."/>
            <person name="Li Y.H."/>
            <person name="Zhan D.L."/>
            <person name="Shen Y.T."/>
            <person name="Niu Q.F."/>
            <person name="Chang L."/>
            <person name="Qiu J."/>
            <person name="Zhao L."/>
            <person name="Xie H.B."/>
            <person name="Fu W.Y."/>
            <person name="Jin J."/>
            <person name="Li X.W."/>
            <person name="Jiao Y."/>
            <person name="Zhou C.C."/>
            <person name="Tu T."/>
            <person name="Chai C.Y."/>
            <person name="Gao J.L."/>
            <person name="Fan L.J."/>
            <person name="van de Weg E."/>
            <person name="Wang J.Y."/>
            <person name="Gao Z.S."/>
        </authorList>
    </citation>
    <scope>NUCLEOTIDE SEQUENCE [LARGE SCALE GENOMIC DNA]</scope>
    <source>
        <tissue evidence="9">Leaves</tissue>
    </source>
</reference>
<dbReference type="OrthoDB" id="447953at2759"/>
<dbReference type="Proteomes" id="UP000516437">
    <property type="component" value="Chromosome 5"/>
</dbReference>
<dbReference type="GO" id="GO:0000045">
    <property type="term" value="P:autophagosome assembly"/>
    <property type="evidence" value="ECO:0007669"/>
    <property type="project" value="InterPro"/>
</dbReference>
<evidence type="ECO:0000256" key="6">
    <source>
        <dbReference type="SAM" id="MobiDB-lite"/>
    </source>
</evidence>
<dbReference type="GO" id="GO:0034517">
    <property type="term" value="P:ribophagy"/>
    <property type="evidence" value="ECO:0007669"/>
    <property type="project" value="TreeGrafter"/>
</dbReference>
<dbReference type="GO" id="GO:0015031">
    <property type="term" value="P:protein transport"/>
    <property type="evidence" value="ECO:0007669"/>
    <property type="project" value="UniProtKB-KW"/>
</dbReference>
<evidence type="ECO:0000256" key="2">
    <source>
        <dbReference type="ARBA" id="ARBA00022927"/>
    </source>
</evidence>
<organism evidence="9 10">
    <name type="scientific">Morella rubra</name>
    <name type="common">Chinese bayberry</name>
    <dbReference type="NCBI Taxonomy" id="262757"/>
    <lineage>
        <taxon>Eukaryota</taxon>
        <taxon>Viridiplantae</taxon>
        <taxon>Streptophyta</taxon>
        <taxon>Embryophyta</taxon>
        <taxon>Tracheophyta</taxon>
        <taxon>Spermatophyta</taxon>
        <taxon>Magnoliopsida</taxon>
        <taxon>eudicotyledons</taxon>
        <taxon>Gunneridae</taxon>
        <taxon>Pentapetalae</taxon>
        <taxon>rosids</taxon>
        <taxon>fabids</taxon>
        <taxon>Fagales</taxon>
        <taxon>Myricaceae</taxon>
        <taxon>Morella</taxon>
    </lineage>
</organism>
<gene>
    <name evidence="9" type="ORF">CJ030_MR5G004144</name>
</gene>
<keyword evidence="10" id="KW-1185">Reference proteome</keyword>
<feature type="coiled-coil region" evidence="5">
    <location>
        <begin position="1050"/>
        <end position="1098"/>
    </location>
</feature>
<evidence type="ECO:0000259" key="7">
    <source>
        <dbReference type="Pfam" id="PF04108"/>
    </source>
</evidence>
<feature type="compositionally biased region" description="Low complexity" evidence="6">
    <location>
        <begin position="108"/>
        <end position="118"/>
    </location>
</feature>
<evidence type="ECO:0000256" key="4">
    <source>
        <dbReference type="ARBA" id="ARBA00023054"/>
    </source>
</evidence>
<dbReference type="SUPFAM" id="SSF54236">
    <property type="entry name" value="Ubiquitin-like"/>
    <property type="match status" value="1"/>
</dbReference>
<feature type="domain" description="Autophagy protein ATG17-like" evidence="7">
    <location>
        <begin position="150"/>
        <end position="484"/>
    </location>
</feature>
<dbReference type="AlphaFoldDB" id="A0A6A1VJJ7"/>
<dbReference type="GO" id="GO:0061709">
    <property type="term" value="P:reticulophagy"/>
    <property type="evidence" value="ECO:0007669"/>
    <property type="project" value="TreeGrafter"/>
</dbReference>
<dbReference type="GO" id="GO:0034045">
    <property type="term" value="C:phagophore assembly site membrane"/>
    <property type="evidence" value="ECO:0007669"/>
    <property type="project" value="TreeGrafter"/>
</dbReference>
<dbReference type="GO" id="GO:0060090">
    <property type="term" value="F:molecular adaptor activity"/>
    <property type="evidence" value="ECO:0007669"/>
    <property type="project" value="TreeGrafter"/>
</dbReference>
<feature type="region of interest" description="Disordered" evidence="6">
    <location>
        <begin position="889"/>
        <end position="918"/>
    </location>
</feature>
<dbReference type="Pfam" id="PF10377">
    <property type="entry name" value="ATG11"/>
    <property type="match status" value="1"/>
</dbReference>
<feature type="compositionally biased region" description="Basic and acidic residues" evidence="6">
    <location>
        <begin position="900"/>
        <end position="912"/>
    </location>
</feature>
<feature type="region of interest" description="Disordered" evidence="6">
    <location>
        <begin position="860"/>
        <end position="879"/>
    </location>
</feature>
<dbReference type="InterPro" id="IPR040040">
    <property type="entry name" value="ATG11"/>
</dbReference>
<keyword evidence="4 5" id="KW-0175">Coiled coil</keyword>
<dbReference type="GO" id="GO:1990316">
    <property type="term" value="C:Atg1/ULK1 kinase complex"/>
    <property type="evidence" value="ECO:0007669"/>
    <property type="project" value="TreeGrafter"/>
</dbReference>
<evidence type="ECO:0000256" key="5">
    <source>
        <dbReference type="SAM" id="Coils"/>
    </source>
</evidence>